<feature type="domain" description="Enoyl reductase (ER)" evidence="3">
    <location>
        <begin position="11"/>
        <end position="311"/>
    </location>
</feature>
<accession>A0ABY5NKB9</accession>
<dbReference type="Pfam" id="PF08240">
    <property type="entry name" value="ADH_N"/>
    <property type="match status" value="1"/>
</dbReference>
<evidence type="ECO:0000256" key="2">
    <source>
        <dbReference type="SAM" id="MobiDB-lite"/>
    </source>
</evidence>
<evidence type="ECO:0000256" key="1">
    <source>
        <dbReference type="ARBA" id="ARBA00022857"/>
    </source>
</evidence>
<dbReference type="PANTHER" id="PTHR44154:SF1">
    <property type="entry name" value="QUINONE OXIDOREDUCTASE"/>
    <property type="match status" value="1"/>
</dbReference>
<evidence type="ECO:0000313" key="5">
    <source>
        <dbReference type="Proteomes" id="UP001054811"/>
    </source>
</evidence>
<dbReference type="InterPro" id="IPR011032">
    <property type="entry name" value="GroES-like_sf"/>
</dbReference>
<dbReference type="SUPFAM" id="SSF50129">
    <property type="entry name" value="GroES-like"/>
    <property type="match status" value="1"/>
</dbReference>
<dbReference type="InterPro" id="IPR013154">
    <property type="entry name" value="ADH-like_N"/>
</dbReference>
<feature type="compositionally biased region" description="Basic residues" evidence="2">
    <location>
        <begin position="243"/>
        <end position="256"/>
    </location>
</feature>
<gene>
    <name evidence="4" type="ORF">L2X98_20240</name>
</gene>
<dbReference type="InterPro" id="IPR051603">
    <property type="entry name" value="Zinc-ADH_QOR/CCCR"/>
</dbReference>
<reference evidence="4" key="1">
    <citation type="submission" date="2022-01" db="EMBL/GenBank/DDBJ databases">
        <title>Microbacterium eymi and Microbacterium rhizovicinus sp. nov., isolated from the rhizospheric soil of Elymus tsukushiensis, a plant native to the Dokdo Islands, Republic of Korea.</title>
        <authorList>
            <person name="Hwang Y.J."/>
        </authorList>
    </citation>
    <scope>NUCLEOTIDE SEQUENCE</scope>
    <source>
        <strain evidence="4">KUDC0405</strain>
    </source>
</reference>
<keyword evidence="5" id="KW-1185">Reference proteome</keyword>
<dbReference type="Proteomes" id="UP001054811">
    <property type="component" value="Chromosome"/>
</dbReference>
<dbReference type="PANTHER" id="PTHR44154">
    <property type="entry name" value="QUINONE OXIDOREDUCTASE"/>
    <property type="match status" value="1"/>
</dbReference>
<proteinExistence type="predicted"/>
<name>A0ABY5NKB9_9MICO</name>
<feature type="compositionally biased region" description="Basic and acidic residues" evidence="2">
    <location>
        <begin position="233"/>
        <end position="242"/>
    </location>
</feature>
<feature type="region of interest" description="Disordered" evidence="2">
    <location>
        <begin position="232"/>
        <end position="259"/>
    </location>
</feature>
<dbReference type="InterPro" id="IPR020843">
    <property type="entry name" value="ER"/>
</dbReference>
<dbReference type="RefSeq" id="WP_259612227.1">
    <property type="nucleotide sequence ID" value="NZ_CP091139.2"/>
</dbReference>
<dbReference type="SMART" id="SM00829">
    <property type="entry name" value="PKS_ER"/>
    <property type="match status" value="1"/>
</dbReference>
<keyword evidence="1" id="KW-0521">NADP</keyword>
<evidence type="ECO:0000259" key="3">
    <source>
        <dbReference type="SMART" id="SM00829"/>
    </source>
</evidence>
<dbReference type="EMBL" id="CP091139">
    <property type="protein sequence ID" value="UUT35617.1"/>
    <property type="molecule type" value="Genomic_DNA"/>
</dbReference>
<protein>
    <submittedName>
        <fullName evidence="4">Alcohol dehydrogenase catalytic domain-containing protein</fullName>
    </submittedName>
</protein>
<organism evidence="4 5">
    <name type="scientific">Microbacterium elymi</name>
    <dbReference type="NCBI Taxonomy" id="2909587"/>
    <lineage>
        <taxon>Bacteria</taxon>
        <taxon>Bacillati</taxon>
        <taxon>Actinomycetota</taxon>
        <taxon>Actinomycetes</taxon>
        <taxon>Micrococcales</taxon>
        <taxon>Microbacteriaceae</taxon>
        <taxon>Microbacterium</taxon>
    </lineage>
</organism>
<dbReference type="Gene3D" id="3.90.180.10">
    <property type="entry name" value="Medium-chain alcohol dehydrogenases, catalytic domain"/>
    <property type="match status" value="1"/>
</dbReference>
<sequence>MAQAVQYVEFGGPEVLTLQEVTSPSPGAGEVAVRVAAAGINPIDAKVLSGLRPTGPITAPRGIGGDAAGTVIAVGPDTEGVAVGQDVIVFGVTGTCATELTAPIAHVQPRPPQVSAAAGAALGVPAGTAYQTLALAACRPGRHGARARRIRIGRAGGRAVRDPVGRTGRGHGIPRRHDRLRALGAIPVAYGGGLAARVRRRCPGRHHRGDRHRRHRRGDRDLAAARTGPWTGRDARAREGCRGPRHPRIPGRRPRPAHAASATLRAEAMPVTLALMAAGRFTVELGPTFPLADAAAALRALAAGVDGKITLVP</sequence>
<evidence type="ECO:0000313" key="4">
    <source>
        <dbReference type="EMBL" id="UUT35617.1"/>
    </source>
</evidence>